<dbReference type="SMART" id="SM00850">
    <property type="entry name" value="LytTR"/>
    <property type="match status" value="1"/>
</dbReference>
<keyword evidence="4" id="KW-1185">Reference proteome</keyword>
<evidence type="ECO:0000256" key="1">
    <source>
        <dbReference type="SAM" id="Phobius"/>
    </source>
</evidence>
<gene>
    <name evidence="3" type="ORF">GCM10023189_39830</name>
</gene>
<dbReference type="PROSITE" id="PS50930">
    <property type="entry name" value="HTH_LYTTR"/>
    <property type="match status" value="1"/>
</dbReference>
<dbReference type="PANTHER" id="PTHR37299:SF1">
    <property type="entry name" value="STAGE 0 SPORULATION PROTEIN A HOMOLOG"/>
    <property type="match status" value="1"/>
</dbReference>
<name>A0ABP8NAU9_9BACT</name>
<comment type="caution">
    <text evidence="3">The sequence shown here is derived from an EMBL/GenBank/DDBJ whole genome shotgun (WGS) entry which is preliminary data.</text>
</comment>
<reference evidence="4" key="1">
    <citation type="journal article" date="2019" name="Int. J. Syst. Evol. Microbiol.">
        <title>The Global Catalogue of Microorganisms (GCM) 10K type strain sequencing project: providing services to taxonomists for standard genome sequencing and annotation.</title>
        <authorList>
            <consortium name="The Broad Institute Genomics Platform"/>
            <consortium name="The Broad Institute Genome Sequencing Center for Infectious Disease"/>
            <person name="Wu L."/>
            <person name="Ma J."/>
        </authorList>
    </citation>
    <scope>NUCLEOTIDE SEQUENCE [LARGE SCALE GENOMIC DNA]</scope>
    <source>
        <strain evidence="4">JCM 17927</strain>
    </source>
</reference>
<dbReference type="Proteomes" id="UP001501175">
    <property type="component" value="Unassembled WGS sequence"/>
</dbReference>
<keyword evidence="1" id="KW-0472">Membrane</keyword>
<organism evidence="3 4">
    <name type="scientific">Nibrella saemangeumensis</name>
    <dbReference type="NCBI Taxonomy" id="1084526"/>
    <lineage>
        <taxon>Bacteria</taxon>
        <taxon>Pseudomonadati</taxon>
        <taxon>Bacteroidota</taxon>
        <taxon>Cytophagia</taxon>
        <taxon>Cytophagales</taxon>
        <taxon>Spirosomataceae</taxon>
        <taxon>Nibrella</taxon>
    </lineage>
</organism>
<feature type="transmembrane region" description="Helical" evidence="1">
    <location>
        <begin position="40"/>
        <end position="59"/>
    </location>
</feature>
<feature type="transmembrane region" description="Helical" evidence="1">
    <location>
        <begin position="80"/>
        <end position="103"/>
    </location>
</feature>
<dbReference type="Gene3D" id="2.40.50.1020">
    <property type="entry name" value="LytTr DNA-binding domain"/>
    <property type="match status" value="1"/>
</dbReference>
<dbReference type="PANTHER" id="PTHR37299">
    <property type="entry name" value="TRANSCRIPTIONAL REGULATOR-RELATED"/>
    <property type="match status" value="1"/>
</dbReference>
<feature type="transmembrane region" description="Helical" evidence="1">
    <location>
        <begin position="123"/>
        <end position="145"/>
    </location>
</feature>
<dbReference type="InterPro" id="IPR046947">
    <property type="entry name" value="LytR-like"/>
</dbReference>
<keyword evidence="1" id="KW-1133">Transmembrane helix</keyword>
<dbReference type="InterPro" id="IPR007492">
    <property type="entry name" value="LytTR_DNA-bd_dom"/>
</dbReference>
<sequence>MHPIQYPDRWLRLVGVPVWGLIFRHIGEPAPLIDLLRNPVYYADLAVCILGMFLVWELNRWLIRTLDQRYSWATQTLPRLMIQGLMAYSLTGLLVLALSFVYNDLIIDRPAPFNISVVFVTDIPTSLLFTTILHLLYTLWWLIVYHRHTVAGLQRQIDTLKTESDRRTEPADARSPAKKTLLVNQGRGFVPVPTSEVAYIFITNEMSVVKTADNQSFTVDATLEQLTEQLPAEDFFRINRQFIANRQCIRKVENDGSGRLLLQLQPSCNDEVAVSRRRAPEFRQWMGV</sequence>
<evidence type="ECO:0000313" key="3">
    <source>
        <dbReference type="EMBL" id="GAA4462748.1"/>
    </source>
</evidence>
<keyword evidence="1" id="KW-0812">Transmembrane</keyword>
<evidence type="ECO:0000313" key="4">
    <source>
        <dbReference type="Proteomes" id="UP001501175"/>
    </source>
</evidence>
<protein>
    <recommendedName>
        <fullName evidence="2">HTH LytTR-type domain-containing protein</fullName>
    </recommendedName>
</protein>
<feature type="domain" description="HTH LytTR-type" evidence="2">
    <location>
        <begin position="181"/>
        <end position="288"/>
    </location>
</feature>
<dbReference type="RefSeq" id="WP_345246295.1">
    <property type="nucleotide sequence ID" value="NZ_BAABHD010000071.1"/>
</dbReference>
<dbReference type="EMBL" id="BAABHD010000071">
    <property type="protein sequence ID" value="GAA4462748.1"/>
    <property type="molecule type" value="Genomic_DNA"/>
</dbReference>
<dbReference type="Pfam" id="PF04397">
    <property type="entry name" value="LytTR"/>
    <property type="match status" value="1"/>
</dbReference>
<accession>A0ABP8NAU9</accession>
<proteinExistence type="predicted"/>
<evidence type="ECO:0000259" key="2">
    <source>
        <dbReference type="PROSITE" id="PS50930"/>
    </source>
</evidence>